<feature type="transmembrane region" description="Helical" evidence="11">
    <location>
        <begin position="224"/>
        <end position="245"/>
    </location>
</feature>
<gene>
    <name evidence="15" type="primary">LOC100902775</name>
</gene>
<reference evidence="15" key="1">
    <citation type="submission" date="2025-08" db="UniProtKB">
        <authorList>
            <consortium name="RefSeq"/>
        </authorList>
    </citation>
    <scope>IDENTIFICATION</scope>
</reference>
<protein>
    <submittedName>
        <fullName evidence="15">Glutamate-gated chloride channel</fullName>
    </submittedName>
</protein>
<evidence type="ECO:0000256" key="5">
    <source>
        <dbReference type="ARBA" id="ARBA00022692"/>
    </source>
</evidence>
<dbReference type="GO" id="GO:0005886">
    <property type="term" value="C:plasma membrane"/>
    <property type="evidence" value="ECO:0007669"/>
    <property type="project" value="UniProtKB-SubCell"/>
</dbReference>
<keyword evidence="8 11" id="KW-0406">Ion transport</keyword>
<keyword evidence="5 11" id="KW-0812">Transmembrane</keyword>
<dbReference type="GeneID" id="100902775"/>
<dbReference type="Pfam" id="PF02932">
    <property type="entry name" value="Neur_chan_memb"/>
    <property type="match status" value="1"/>
</dbReference>
<proteinExistence type="inferred from homology"/>
<dbReference type="AlphaFoldDB" id="A0AAJ6QQI5"/>
<dbReference type="SUPFAM" id="SSF63712">
    <property type="entry name" value="Nicotinic receptor ligand binding domain-like"/>
    <property type="match status" value="1"/>
</dbReference>
<feature type="chain" id="PRO_5042317609" evidence="11">
    <location>
        <begin position="19"/>
        <end position="346"/>
    </location>
</feature>
<dbReference type="PRINTS" id="PR00253">
    <property type="entry name" value="GABAARECEPTR"/>
</dbReference>
<dbReference type="InterPro" id="IPR038050">
    <property type="entry name" value="Neuro_actylchol_rec"/>
</dbReference>
<evidence type="ECO:0000256" key="4">
    <source>
        <dbReference type="ARBA" id="ARBA00022475"/>
    </source>
</evidence>
<dbReference type="InterPro" id="IPR006202">
    <property type="entry name" value="Neur_chan_lig-bd"/>
</dbReference>
<dbReference type="GO" id="GO:0005230">
    <property type="term" value="F:extracellular ligand-gated monoatomic ion channel activity"/>
    <property type="evidence" value="ECO:0007669"/>
    <property type="project" value="InterPro"/>
</dbReference>
<evidence type="ECO:0000256" key="6">
    <source>
        <dbReference type="ARBA" id="ARBA00022729"/>
    </source>
</evidence>
<dbReference type="Gene3D" id="2.70.170.10">
    <property type="entry name" value="Neurotransmitter-gated ion-channel ligand-binding domain"/>
    <property type="match status" value="1"/>
</dbReference>
<dbReference type="PRINTS" id="PR00252">
    <property type="entry name" value="NRIONCHANNEL"/>
</dbReference>
<comment type="subcellular location">
    <subcellularLocation>
        <location evidence="2">Cell membrane</location>
    </subcellularLocation>
    <subcellularLocation>
        <location evidence="1">Membrane</location>
        <topology evidence="1">Multi-pass membrane protein</topology>
    </subcellularLocation>
</comment>
<evidence type="ECO:0000256" key="2">
    <source>
        <dbReference type="ARBA" id="ARBA00004236"/>
    </source>
</evidence>
<dbReference type="GO" id="GO:0005254">
    <property type="term" value="F:chloride channel activity"/>
    <property type="evidence" value="ECO:0007669"/>
    <property type="project" value="UniProtKB-ARBA"/>
</dbReference>
<feature type="domain" description="Neurotransmitter-gated ion-channel ligand-binding" evidence="12">
    <location>
        <begin position="37"/>
        <end position="219"/>
    </location>
</feature>
<evidence type="ECO:0000256" key="9">
    <source>
        <dbReference type="ARBA" id="ARBA00023136"/>
    </source>
</evidence>
<keyword evidence="6 11" id="KW-0732">Signal</keyword>
<dbReference type="InterPro" id="IPR006029">
    <property type="entry name" value="Neurotrans-gated_channel_TM"/>
</dbReference>
<dbReference type="RefSeq" id="XP_003740619.1">
    <property type="nucleotide sequence ID" value="XM_003740571.2"/>
</dbReference>
<dbReference type="Proteomes" id="UP000694867">
    <property type="component" value="Unplaced"/>
</dbReference>
<dbReference type="KEGG" id="goe:100902775"/>
<dbReference type="InterPro" id="IPR006028">
    <property type="entry name" value="GABAA/Glycine_rcpt"/>
</dbReference>
<keyword evidence="3 11" id="KW-0813">Transport</keyword>
<feature type="transmembrane region" description="Helical" evidence="11">
    <location>
        <begin position="252"/>
        <end position="272"/>
    </location>
</feature>
<feature type="domain" description="Neurotransmitter-gated ion-channel transmembrane" evidence="13">
    <location>
        <begin position="229"/>
        <end position="304"/>
    </location>
</feature>
<dbReference type="GO" id="GO:0004888">
    <property type="term" value="F:transmembrane signaling receptor activity"/>
    <property type="evidence" value="ECO:0007669"/>
    <property type="project" value="InterPro"/>
</dbReference>
<dbReference type="PROSITE" id="PS00236">
    <property type="entry name" value="NEUROTR_ION_CHANNEL"/>
    <property type="match status" value="1"/>
</dbReference>
<evidence type="ECO:0000313" key="14">
    <source>
        <dbReference type="Proteomes" id="UP000694867"/>
    </source>
</evidence>
<evidence type="ECO:0000256" key="11">
    <source>
        <dbReference type="RuleBase" id="RU000687"/>
    </source>
</evidence>
<feature type="transmembrane region" description="Helical" evidence="11">
    <location>
        <begin position="326"/>
        <end position="345"/>
    </location>
</feature>
<evidence type="ECO:0000256" key="3">
    <source>
        <dbReference type="ARBA" id="ARBA00022448"/>
    </source>
</evidence>
<feature type="transmembrane region" description="Helical" evidence="11">
    <location>
        <begin position="284"/>
        <end position="305"/>
    </location>
</feature>
<evidence type="ECO:0000259" key="12">
    <source>
        <dbReference type="Pfam" id="PF02931"/>
    </source>
</evidence>
<keyword evidence="10 11" id="KW-0407">Ion channel</keyword>
<dbReference type="InterPro" id="IPR006201">
    <property type="entry name" value="Neur_channel"/>
</dbReference>
<dbReference type="Gene3D" id="1.20.58.390">
    <property type="entry name" value="Neurotransmitter-gated ion-channel transmembrane domain"/>
    <property type="match status" value="1"/>
</dbReference>
<comment type="similarity">
    <text evidence="11">Belongs to the ligand-gated ion channel (TC 1.A.9) family.</text>
</comment>
<evidence type="ECO:0000256" key="10">
    <source>
        <dbReference type="ARBA" id="ARBA00023303"/>
    </source>
</evidence>
<keyword evidence="9 11" id="KW-0472">Membrane</keyword>
<dbReference type="Pfam" id="PF02931">
    <property type="entry name" value="Neur_chan_LBD"/>
    <property type="match status" value="1"/>
</dbReference>
<keyword evidence="7 11" id="KW-1133">Transmembrane helix</keyword>
<evidence type="ECO:0000256" key="1">
    <source>
        <dbReference type="ARBA" id="ARBA00004141"/>
    </source>
</evidence>
<dbReference type="PANTHER" id="PTHR18945">
    <property type="entry name" value="NEUROTRANSMITTER GATED ION CHANNEL"/>
    <property type="match status" value="1"/>
</dbReference>
<evidence type="ECO:0000259" key="13">
    <source>
        <dbReference type="Pfam" id="PF02932"/>
    </source>
</evidence>
<feature type="signal peptide" evidence="11">
    <location>
        <begin position="1"/>
        <end position="18"/>
    </location>
</feature>
<organism evidence="14 15">
    <name type="scientific">Galendromus occidentalis</name>
    <name type="common">western predatory mite</name>
    <dbReference type="NCBI Taxonomy" id="34638"/>
    <lineage>
        <taxon>Eukaryota</taxon>
        <taxon>Metazoa</taxon>
        <taxon>Ecdysozoa</taxon>
        <taxon>Arthropoda</taxon>
        <taxon>Chelicerata</taxon>
        <taxon>Arachnida</taxon>
        <taxon>Acari</taxon>
        <taxon>Parasitiformes</taxon>
        <taxon>Mesostigmata</taxon>
        <taxon>Gamasina</taxon>
        <taxon>Phytoseioidea</taxon>
        <taxon>Phytoseiidae</taxon>
        <taxon>Typhlodrominae</taxon>
        <taxon>Galendromus</taxon>
    </lineage>
</organism>
<keyword evidence="14" id="KW-1185">Reference proteome</keyword>
<evidence type="ECO:0000256" key="8">
    <source>
        <dbReference type="ARBA" id="ARBA00023065"/>
    </source>
</evidence>
<name>A0AAJ6QQI5_9ACAR</name>
<sequence length="346" mass="39908">MLVVYLLAAAATFSLSHARSEGWNATWTKYQKTKPAGLILVAVNMYVESIDRIDSLEGLIQMTVIFRQEWSDQSLHHHVPTHYVPQYEIVDRHDIWVPDTYFVNEFDSYAHSILEDNSLVRVDSYGKILYSRKISLTLRCPMELSGFPFDTQVCKLRIGSFSHIRDSIDYRWNSTQAVEVNQDIPIPEFELREHETNQCHARTPTGEYSCIQVEFTLKRLWRHYLLKVFVPLTMLVVLAWLSFWLRQSSVRITILMFVLSLAVIGVGSLNNTLPHTNYAKMIDVYSGVALSFIFAAIVEFVIVSRRVPDDLEKDDIEDKIDVTARVVYPLCFVGFLLVYSLSALLR</sequence>
<keyword evidence="4" id="KW-1003">Cell membrane</keyword>
<evidence type="ECO:0000313" key="15">
    <source>
        <dbReference type="RefSeq" id="XP_003740619.1"/>
    </source>
</evidence>
<dbReference type="GO" id="GO:0099095">
    <property type="term" value="F:ligand-gated monoatomic anion channel activity"/>
    <property type="evidence" value="ECO:0007669"/>
    <property type="project" value="UniProtKB-ARBA"/>
</dbReference>
<evidence type="ECO:0000256" key="7">
    <source>
        <dbReference type="ARBA" id="ARBA00022989"/>
    </source>
</evidence>
<dbReference type="InterPro" id="IPR036719">
    <property type="entry name" value="Neuro-gated_channel_TM_sf"/>
</dbReference>
<dbReference type="SUPFAM" id="SSF90112">
    <property type="entry name" value="Neurotransmitter-gated ion-channel transmembrane pore"/>
    <property type="match status" value="1"/>
</dbReference>
<accession>A0AAJ6QQI5</accession>
<dbReference type="InterPro" id="IPR036734">
    <property type="entry name" value="Neur_chan_lig-bd_sf"/>
</dbReference>
<dbReference type="InterPro" id="IPR018000">
    <property type="entry name" value="Neurotransmitter_ion_chnl_CS"/>
</dbReference>